<dbReference type="Proteomes" id="UP000711407">
    <property type="component" value="Unassembled WGS sequence"/>
</dbReference>
<evidence type="ECO:0000313" key="1">
    <source>
        <dbReference type="EMBL" id="HJE38587.1"/>
    </source>
</evidence>
<gene>
    <name evidence="1" type="ORF">K8V47_02340</name>
</gene>
<proteinExistence type="predicted"/>
<sequence length="330" mass="36179">MLAALSRTEAVDMSQHNVFHIIPTIDFTEAAETEGMIREVARVQADLKLAACNPVDGTVYHMVTIPLKGSAAGGKDAAMRKLANSLKPTDPVFVRFVRTSRQRIQDHYAENCGNIIAQAQRLKGMGRYAEAASYLSAVSPSVACFDQSEALLGELMPYLSQKPDTVVVVEQVEVPVETIVEVPAQPDTVVVEKVVEVPVDTPKRKNPVGGGHGIVTIEGQDLEFEILSCVGDMTRHAINISARVTNTLSDNPKPYVYLVNAFTPSGTELTKLSLDGQSGRSRNISMPYGVPVTVKFSITDVRDRIDMLTYLELSIRSIRVSVRELPVRWR</sequence>
<dbReference type="EMBL" id="DYXT01000016">
    <property type="protein sequence ID" value="HJE38587.1"/>
    <property type="molecule type" value="Genomic_DNA"/>
</dbReference>
<protein>
    <submittedName>
        <fullName evidence="1">Uncharacterized protein</fullName>
    </submittedName>
</protein>
<name>A0A921E9B1_9BACT</name>
<dbReference type="AlphaFoldDB" id="A0A921E9B1"/>
<accession>A0A921E9B1</accession>
<evidence type="ECO:0000313" key="2">
    <source>
        <dbReference type="Proteomes" id="UP000711407"/>
    </source>
</evidence>
<reference evidence="1" key="2">
    <citation type="submission" date="2021-09" db="EMBL/GenBank/DDBJ databases">
        <authorList>
            <person name="Gilroy R."/>
        </authorList>
    </citation>
    <scope>NUCLEOTIDE SEQUENCE</scope>
    <source>
        <strain evidence="1">4100</strain>
    </source>
</reference>
<comment type="caution">
    <text evidence="1">The sequence shown here is derived from an EMBL/GenBank/DDBJ whole genome shotgun (WGS) entry which is preliminary data.</text>
</comment>
<organism evidence="1 2">
    <name type="scientific">Candidatus Amulumruptor caecigallinarius</name>
    <dbReference type="NCBI Taxonomy" id="2109911"/>
    <lineage>
        <taxon>Bacteria</taxon>
        <taxon>Pseudomonadati</taxon>
        <taxon>Bacteroidota</taxon>
        <taxon>Bacteroidia</taxon>
        <taxon>Bacteroidales</taxon>
        <taxon>Muribaculaceae</taxon>
        <taxon>Candidatus Amulumruptor</taxon>
    </lineage>
</organism>
<reference evidence="1" key="1">
    <citation type="journal article" date="2021" name="PeerJ">
        <title>Extensive microbial diversity within the chicken gut microbiome revealed by metagenomics and culture.</title>
        <authorList>
            <person name="Gilroy R."/>
            <person name="Ravi A."/>
            <person name="Getino M."/>
            <person name="Pursley I."/>
            <person name="Horton D.L."/>
            <person name="Alikhan N.F."/>
            <person name="Baker D."/>
            <person name="Gharbi K."/>
            <person name="Hall N."/>
            <person name="Watson M."/>
            <person name="Adriaenssens E.M."/>
            <person name="Foster-Nyarko E."/>
            <person name="Jarju S."/>
            <person name="Secka A."/>
            <person name="Antonio M."/>
            <person name="Oren A."/>
            <person name="Chaudhuri R.R."/>
            <person name="La Ragione R."/>
            <person name="Hildebrand F."/>
            <person name="Pallen M.J."/>
        </authorList>
    </citation>
    <scope>NUCLEOTIDE SEQUENCE</scope>
    <source>
        <strain evidence="1">4100</strain>
    </source>
</reference>